<dbReference type="SUPFAM" id="SSF52141">
    <property type="entry name" value="Uracil-DNA glycosylase-like"/>
    <property type="match status" value="1"/>
</dbReference>
<gene>
    <name evidence="2" type="ORF">PQR57_45930</name>
</gene>
<accession>A0ABW9B6A3</accession>
<protein>
    <submittedName>
        <fullName evidence="2">Uracil-DNA glycosylase family protein</fullName>
    </submittedName>
</protein>
<feature type="domain" description="Uracil-DNA glycosylase-like" evidence="1">
    <location>
        <begin position="46"/>
        <end position="169"/>
    </location>
</feature>
<evidence type="ECO:0000313" key="3">
    <source>
        <dbReference type="Proteomes" id="UP001629230"/>
    </source>
</evidence>
<organism evidence="2 3">
    <name type="scientific">Paraburkholderia dipogonis</name>
    <dbReference type="NCBI Taxonomy" id="1211383"/>
    <lineage>
        <taxon>Bacteria</taxon>
        <taxon>Pseudomonadati</taxon>
        <taxon>Pseudomonadota</taxon>
        <taxon>Betaproteobacteria</taxon>
        <taxon>Burkholderiales</taxon>
        <taxon>Burkholderiaceae</taxon>
        <taxon>Paraburkholderia</taxon>
    </lineage>
</organism>
<reference evidence="2 3" key="1">
    <citation type="journal article" date="2024" name="Chem. Sci.">
        <title>Discovery of megapolipeptins by genome mining of a Burkholderiales bacteria collection.</title>
        <authorList>
            <person name="Paulo B.S."/>
            <person name="Recchia M.J.J."/>
            <person name="Lee S."/>
            <person name="Fergusson C.H."/>
            <person name="Romanowski S.B."/>
            <person name="Hernandez A."/>
            <person name="Krull N."/>
            <person name="Liu D.Y."/>
            <person name="Cavanagh H."/>
            <person name="Bos A."/>
            <person name="Gray C.A."/>
            <person name="Murphy B.T."/>
            <person name="Linington R.G."/>
            <person name="Eustaquio A.S."/>
        </authorList>
    </citation>
    <scope>NUCLEOTIDE SEQUENCE [LARGE SCALE GENOMIC DNA]</scope>
    <source>
        <strain evidence="2 3">RL17-350-BIC-A</strain>
    </source>
</reference>
<dbReference type="Gene3D" id="3.40.470.10">
    <property type="entry name" value="Uracil-DNA glycosylase-like domain"/>
    <property type="match status" value="1"/>
</dbReference>
<dbReference type="RefSeq" id="WP_408183191.1">
    <property type="nucleotide sequence ID" value="NZ_JAQQEZ010000088.1"/>
</dbReference>
<dbReference type="CDD" id="cd10034">
    <property type="entry name" value="UDG_BdiUng_like"/>
    <property type="match status" value="1"/>
</dbReference>
<dbReference type="Proteomes" id="UP001629230">
    <property type="component" value="Unassembled WGS sequence"/>
</dbReference>
<dbReference type="InterPro" id="IPR036895">
    <property type="entry name" value="Uracil-DNA_glycosylase-like_sf"/>
</dbReference>
<dbReference type="InterPro" id="IPR005122">
    <property type="entry name" value="Uracil-DNA_glycosylase-like"/>
</dbReference>
<dbReference type="EMBL" id="JAQQEZ010000088">
    <property type="protein sequence ID" value="MFM0008232.1"/>
    <property type="molecule type" value="Genomic_DNA"/>
</dbReference>
<sequence>MTTLFCPGYSHEPFRSLVEVYPGTSVYPSNAFRVEWGPIFHRGRLDGTARVLVLGQDPAQHETIARRILMGTAGRRVQGFLNKLGIDNSYVMINTFIYSVYGQQGGAHHIDDAAITDYRNSWLKAILDGSQVKAVVAFGSFADKAWKKWLASADAAGRPTLAYQKLPHPTSPEAGGGDVAAATKTMLKAYNAGLTALAPAIAPADQPGAIAPYGDAFTPTDQPAIPQRDLPAGSPVWMGTTNEWAVREGSTATDKRLNIRVTASP</sequence>
<evidence type="ECO:0000313" key="2">
    <source>
        <dbReference type="EMBL" id="MFM0008232.1"/>
    </source>
</evidence>
<keyword evidence="3" id="KW-1185">Reference proteome</keyword>
<proteinExistence type="predicted"/>
<dbReference type="Pfam" id="PF03167">
    <property type="entry name" value="UDG"/>
    <property type="match status" value="1"/>
</dbReference>
<comment type="caution">
    <text evidence="2">The sequence shown here is derived from an EMBL/GenBank/DDBJ whole genome shotgun (WGS) entry which is preliminary data.</text>
</comment>
<name>A0ABW9B6A3_9BURK</name>
<evidence type="ECO:0000259" key="1">
    <source>
        <dbReference type="Pfam" id="PF03167"/>
    </source>
</evidence>